<dbReference type="InterPro" id="IPR004485">
    <property type="entry name" value="Cobalamin_biosynth_CobD/CbiB"/>
</dbReference>
<gene>
    <name evidence="9" type="primary">cobD</name>
    <name evidence="11" type="ORF">ACFQSB_31360</name>
</gene>
<dbReference type="PANTHER" id="PTHR34308:SF1">
    <property type="entry name" value="COBALAMIN BIOSYNTHESIS PROTEIN CBIB"/>
    <property type="match status" value="1"/>
</dbReference>
<evidence type="ECO:0000256" key="1">
    <source>
        <dbReference type="ARBA" id="ARBA00004651"/>
    </source>
</evidence>
<sequence length="420" mass="42785">MSFVKSVARRGATGDARPAPSRTSPWRGRAVGIALGVALDAVFADPRSGLHPVAVFGRGAAAVERRLYGDDRARGVGHVAVCVGAMTALGAAVEWSIRGRPGKSGKPGKPGARSIPGLPGMYGTRGMRGPRGVLGTKGMPGIRGVLGPQGVPVSRGMLGLHGMPGPTGVVGSRGMSAAGAGLTALTALATWAVLGGTTLGREGAYMARALEADDLAAARERLPHLCGRDPSGLSADELARATVESIAENTSDAVVAPLVWGAVAGVPGLLAYRAINTLDAMVGHRSERYERFGWAAARLDDVANYVPARITGALACVLAPLVGGSPRRAAAVLRRDGGRHPSPNSGRCEAAFAGALGVRLGGRNVYAGRVEHRPVLGDGRDPRVGDIARSVRLARAVNLAAAGLAVAAAWALGRGRRRGA</sequence>
<protein>
    <recommendedName>
        <fullName evidence="9">Cobalamin biosynthesis protein CobD</fullName>
    </recommendedName>
</protein>
<keyword evidence="6 9" id="KW-0812">Transmembrane</keyword>
<evidence type="ECO:0000256" key="4">
    <source>
        <dbReference type="ARBA" id="ARBA00022475"/>
    </source>
</evidence>
<evidence type="ECO:0000256" key="2">
    <source>
        <dbReference type="ARBA" id="ARBA00004953"/>
    </source>
</evidence>
<feature type="region of interest" description="Disordered" evidence="10">
    <location>
        <begin position="98"/>
        <end position="121"/>
    </location>
</feature>
<dbReference type="RefSeq" id="WP_380830465.1">
    <property type="nucleotide sequence ID" value="NZ_JBHTCG010000029.1"/>
</dbReference>
<evidence type="ECO:0000256" key="7">
    <source>
        <dbReference type="ARBA" id="ARBA00022989"/>
    </source>
</evidence>
<comment type="caution">
    <text evidence="11">The sequence shown here is derived from an EMBL/GenBank/DDBJ whole genome shotgun (WGS) entry which is preliminary data.</text>
</comment>
<comment type="function">
    <text evidence="9">Converts cobyric acid to cobinamide by the addition of aminopropanol on the F carboxylic group.</text>
</comment>
<dbReference type="NCBIfam" id="TIGR00380">
    <property type="entry name" value="cobal_cbiB"/>
    <property type="match status" value="1"/>
</dbReference>
<dbReference type="InterPro" id="IPR008160">
    <property type="entry name" value="Collagen"/>
</dbReference>
<evidence type="ECO:0000256" key="3">
    <source>
        <dbReference type="ARBA" id="ARBA00006263"/>
    </source>
</evidence>
<dbReference type="EMBL" id="JBHTCG010000029">
    <property type="protein sequence ID" value="MFC7386744.1"/>
    <property type="molecule type" value="Genomic_DNA"/>
</dbReference>
<dbReference type="NCBIfam" id="NF002276">
    <property type="entry name" value="PRK01209.1-4"/>
    <property type="match status" value="1"/>
</dbReference>
<dbReference type="Pfam" id="PF01391">
    <property type="entry name" value="Collagen"/>
    <property type="match status" value="1"/>
</dbReference>
<comment type="similarity">
    <text evidence="3 9">Belongs to the CobD/CbiB family.</text>
</comment>
<evidence type="ECO:0000313" key="11">
    <source>
        <dbReference type="EMBL" id="MFC7386744.1"/>
    </source>
</evidence>
<proteinExistence type="inferred from homology"/>
<evidence type="ECO:0000256" key="5">
    <source>
        <dbReference type="ARBA" id="ARBA00022573"/>
    </source>
</evidence>
<name>A0ABW2PCQ5_9ACTN</name>
<comment type="pathway">
    <text evidence="2 9">Cofactor biosynthesis; adenosylcobalamin biosynthesis.</text>
</comment>
<evidence type="ECO:0000256" key="10">
    <source>
        <dbReference type="SAM" id="MobiDB-lite"/>
    </source>
</evidence>
<reference evidence="12" key="1">
    <citation type="journal article" date="2019" name="Int. J. Syst. Evol. Microbiol.">
        <title>The Global Catalogue of Microorganisms (GCM) 10K type strain sequencing project: providing services to taxonomists for standard genome sequencing and annotation.</title>
        <authorList>
            <consortium name="The Broad Institute Genomics Platform"/>
            <consortium name="The Broad Institute Genome Sequencing Center for Infectious Disease"/>
            <person name="Wu L."/>
            <person name="Ma J."/>
        </authorList>
    </citation>
    <scope>NUCLEOTIDE SEQUENCE [LARGE SCALE GENOMIC DNA]</scope>
    <source>
        <strain evidence="12">CECT 7649</strain>
    </source>
</reference>
<comment type="subcellular location">
    <subcellularLocation>
        <location evidence="1 9">Cell membrane</location>
        <topology evidence="1 9">Multi-pass membrane protein</topology>
    </subcellularLocation>
</comment>
<keyword evidence="5 9" id="KW-0169">Cobalamin biosynthesis</keyword>
<keyword evidence="4 9" id="KW-1003">Cell membrane</keyword>
<feature type="region of interest" description="Disordered" evidence="10">
    <location>
        <begin position="1"/>
        <end position="25"/>
    </location>
</feature>
<keyword evidence="12" id="KW-1185">Reference proteome</keyword>
<dbReference type="PANTHER" id="PTHR34308">
    <property type="entry name" value="COBALAMIN BIOSYNTHESIS PROTEIN CBIB"/>
    <property type="match status" value="1"/>
</dbReference>
<accession>A0ABW2PCQ5</accession>
<dbReference type="Pfam" id="PF03186">
    <property type="entry name" value="CobD_Cbib"/>
    <property type="match status" value="2"/>
</dbReference>
<evidence type="ECO:0000256" key="6">
    <source>
        <dbReference type="ARBA" id="ARBA00022692"/>
    </source>
</evidence>
<keyword evidence="7 9" id="KW-1133">Transmembrane helix</keyword>
<keyword evidence="8 9" id="KW-0472">Membrane</keyword>
<dbReference type="Proteomes" id="UP001596496">
    <property type="component" value="Unassembled WGS sequence"/>
</dbReference>
<evidence type="ECO:0000256" key="8">
    <source>
        <dbReference type="ARBA" id="ARBA00023136"/>
    </source>
</evidence>
<organism evidence="11 12">
    <name type="scientific">Sphaerisporangium rhizosphaerae</name>
    <dbReference type="NCBI Taxonomy" id="2269375"/>
    <lineage>
        <taxon>Bacteria</taxon>
        <taxon>Bacillati</taxon>
        <taxon>Actinomycetota</taxon>
        <taxon>Actinomycetes</taxon>
        <taxon>Streptosporangiales</taxon>
        <taxon>Streptosporangiaceae</taxon>
        <taxon>Sphaerisporangium</taxon>
    </lineage>
</organism>
<evidence type="ECO:0000313" key="12">
    <source>
        <dbReference type="Proteomes" id="UP001596496"/>
    </source>
</evidence>
<dbReference type="HAMAP" id="MF_00024">
    <property type="entry name" value="CobD_CbiB"/>
    <property type="match status" value="1"/>
</dbReference>
<evidence type="ECO:0000256" key="9">
    <source>
        <dbReference type="HAMAP-Rule" id="MF_00024"/>
    </source>
</evidence>